<evidence type="ECO:0000313" key="11">
    <source>
        <dbReference type="EMBL" id="QSZ27698.1"/>
    </source>
</evidence>
<dbReference type="InterPro" id="IPR029069">
    <property type="entry name" value="HotDog_dom_sf"/>
</dbReference>
<dbReference type="EC" id="4.2.1.59" evidence="10"/>
<comment type="subcellular location">
    <subcellularLocation>
        <location evidence="2 10">Cytoplasm</location>
    </subcellularLocation>
</comment>
<evidence type="ECO:0000256" key="5">
    <source>
        <dbReference type="ARBA" id="ARBA00022516"/>
    </source>
</evidence>
<evidence type="ECO:0000256" key="2">
    <source>
        <dbReference type="ARBA" id="ARBA00004496"/>
    </source>
</evidence>
<dbReference type="GO" id="GO:0019171">
    <property type="term" value="F:(3R)-hydroxyacyl-[acyl-carrier-protein] dehydratase activity"/>
    <property type="evidence" value="ECO:0007669"/>
    <property type="project" value="UniProtKB-EC"/>
</dbReference>
<dbReference type="GO" id="GO:0005737">
    <property type="term" value="C:cytoplasm"/>
    <property type="evidence" value="ECO:0007669"/>
    <property type="project" value="UniProtKB-SubCell"/>
</dbReference>
<dbReference type="NCBIfam" id="NF000582">
    <property type="entry name" value="PRK00006.1"/>
    <property type="match status" value="1"/>
</dbReference>
<dbReference type="FunFam" id="3.10.129.10:FF:000001">
    <property type="entry name" value="3-hydroxyacyl-[acyl-carrier-protein] dehydratase FabZ"/>
    <property type="match status" value="1"/>
</dbReference>
<evidence type="ECO:0000256" key="10">
    <source>
        <dbReference type="HAMAP-Rule" id="MF_00406"/>
    </source>
</evidence>
<evidence type="ECO:0000256" key="9">
    <source>
        <dbReference type="ARBA" id="ARBA00025049"/>
    </source>
</evidence>
<evidence type="ECO:0000256" key="8">
    <source>
        <dbReference type="ARBA" id="ARBA00023239"/>
    </source>
</evidence>
<dbReference type="PANTHER" id="PTHR30272:SF1">
    <property type="entry name" value="3-HYDROXYACYL-[ACYL-CARRIER-PROTEIN] DEHYDRATASE"/>
    <property type="match status" value="1"/>
</dbReference>
<dbReference type="PANTHER" id="PTHR30272">
    <property type="entry name" value="3-HYDROXYACYL-[ACYL-CARRIER-PROTEIN] DEHYDRATASE"/>
    <property type="match status" value="1"/>
</dbReference>
<comment type="catalytic activity">
    <reaction evidence="1 10">
        <text>a (3R)-hydroxyacyl-[ACP] = a (2E)-enoyl-[ACP] + H2O</text>
        <dbReference type="Rhea" id="RHEA:13097"/>
        <dbReference type="Rhea" id="RHEA-COMP:9925"/>
        <dbReference type="Rhea" id="RHEA-COMP:9945"/>
        <dbReference type="ChEBI" id="CHEBI:15377"/>
        <dbReference type="ChEBI" id="CHEBI:78784"/>
        <dbReference type="ChEBI" id="CHEBI:78827"/>
        <dbReference type="EC" id="4.2.1.59"/>
    </reaction>
</comment>
<organism evidence="11 12">
    <name type="scientific">Aceticella autotrophica</name>
    <dbReference type="NCBI Taxonomy" id="2755338"/>
    <lineage>
        <taxon>Bacteria</taxon>
        <taxon>Bacillati</taxon>
        <taxon>Bacillota</taxon>
        <taxon>Clostridia</taxon>
        <taxon>Thermoanaerobacterales</taxon>
        <taxon>Thermoanaerobacteraceae</taxon>
        <taxon>Aceticella</taxon>
    </lineage>
</organism>
<dbReference type="HAMAP" id="MF_00406">
    <property type="entry name" value="FabZ"/>
    <property type="match status" value="1"/>
</dbReference>
<dbReference type="InterPro" id="IPR010084">
    <property type="entry name" value="FabZ"/>
</dbReference>
<dbReference type="RefSeq" id="WP_284680407.1">
    <property type="nucleotide sequence ID" value="NZ_CP060096.1"/>
</dbReference>
<dbReference type="Proteomes" id="UP000671913">
    <property type="component" value="Chromosome"/>
</dbReference>
<dbReference type="CDD" id="cd01288">
    <property type="entry name" value="FabZ"/>
    <property type="match status" value="1"/>
</dbReference>
<sequence length="142" mass="15938">MENIEIREFIPHRYPFLFVDRILELEIGKRAIGIKNVSVNEPYFQGHFPGNPIMPGVLIIEAMAQLAGVVVMAGEKNKNKIGLFTSIDKCKFKKMVYPGDQLKLEVEIISFKMKLAKVRGKAMVGEDIVATADIAFLLADKE</sequence>
<dbReference type="GO" id="GO:0016020">
    <property type="term" value="C:membrane"/>
    <property type="evidence" value="ECO:0007669"/>
    <property type="project" value="GOC"/>
</dbReference>
<evidence type="ECO:0000256" key="1">
    <source>
        <dbReference type="ARBA" id="ARBA00001055"/>
    </source>
</evidence>
<dbReference type="EMBL" id="CP060096">
    <property type="protein sequence ID" value="QSZ27698.1"/>
    <property type="molecule type" value="Genomic_DNA"/>
</dbReference>
<gene>
    <name evidence="10 11" type="primary">fabZ</name>
    <name evidence="11" type="ORF">ACETAC_01990</name>
</gene>
<evidence type="ECO:0000313" key="12">
    <source>
        <dbReference type="Proteomes" id="UP000671913"/>
    </source>
</evidence>
<evidence type="ECO:0000256" key="6">
    <source>
        <dbReference type="ARBA" id="ARBA00022556"/>
    </source>
</evidence>
<comment type="function">
    <text evidence="9 10">Involved in unsaturated fatty acids biosynthesis. Catalyzes the dehydration of short chain beta-hydroxyacyl-ACPs and long chain saturated and unsaturated beta-hydroxyacyl-ACPs.</text>
</comment>
<accession>A0A975GAS1</accession>
<proteinExistence type="inferred from homology"/>
<protein>
    <recommendedName>
        <fullName evidence="10">3-hydroxyacyl-[acyl-carrier-protein] dehydratase FabZ</fullName>
        <ecNumber evidence="10">4.2.1.59</ecNumber>
    </recommendedName>
    <alternativeName>
        <fullName evidence="10">(3R)-hydroxymyristoyl-[acyl-carrier-protein] dehydratase</fullName>
        <shortName evidence="10">(3R)-hydroxymyristoyl-ACP dehydrase</shortName>
    </alternativeName>
    <alternativeName>
        <fullName evidence="10">Beta-hydroxyacyl-ACP dehydratase</fullName>
    </alternativeName>
</protein>
<dbReference type="Pfam" id="PF07977">
    <property type="entry name" value="FabA"/>
    <property type="match status" value="1"/>
</dbReference>
<dbReference type="NCBIfam" id="TIGR01750">
    <property type="entry name" value="fabZ"/>
    <property type="match status" value="1"/>
</dbReference>
<keyword evidence="8 10" id="KW-0456">Lyase</keyword>
<dbReference type="Gene3D" id="3.10.129.10">
    <property type="entry name" value="Hotdog Thioesterase"/>
    <property type="match status" value="1"/>
</dbReference>
<evidence type="ECO:0000256" key="4">
    <source>
        <dbReference type="ARBA" id="ARBA00022490"/>
    </source>
</evidence>
<dbReference type="AlphaFoldDB" id="A0A975GAS1"/>
<keyword evidence="7 10" id="KW-0443">Lipid metabolism</keyword>
<dbReference type="SUPFAM" id="SSF54637">
    <property type="entry name" value="Thioesterase/thiol ester dehydrase-isomerase"/>
    <property type="match status" value="1"/>
</dbReference>
<keyword evidence="6 10" id="KW-0441">Lipid A biosynthesis</keyword>
<keyword evidence="4 10" id="KW-0963">Cytoplasm</keyword>
<keyword evidence="12" id="KW-1185">Reference proteome</keyword>
<feature type="active site" evidence="10">
    <location>
        <position position="47"/>
    </location>
</feature>
<dbReference type="GO" id="GO:0006633">
    <property type="term" value="P:fatty acid biosynthetic process"/>
    <property type="evidence" value="ECO:0007669"/>
    <property type="project" value="UniProtKB-UniRule"/>
</dbReference>
<evidence type="ECO:0000256" key="7">
    <source>
        <dbReference type="ARBA" id="ARBA00023098"/>
    </source>
</evidence>
<dbReference type="InterPro" id="IPR013114">
    <property type="entry name" value="FabA_FabZ"/>
</dbReference>
<comment type="similarity">
    <text evidence="3 10">Belongs to the thioester dehydratase family. FabZ subfamily.</text>
</comment>
<name>A0A975GAS1_9THEO</name>
<dbReference type="GO" id="GO:0009245">
    <property type="term" value="P:lipid A biosynthetic process"/>
    <property type="evidence" value="ECO:0007669"/>
    <property type="project" value="UniProtKB-UniRule"/>
</dbReference>
<dbReference type="KEGG" id="aaut:ACETAC_01990"/>
<evidence type="ECO:0000256" key="3">
    <source>
        <dbReference type="ARBA" id="ARBA00009174"/>
    </source>
</evidence>
<reference evidence="11" key="1">
    <citation type="submission" date="2020-08" db="EMBL/GenBank/DDBJ databases">
        <title>Genomic insights into the carbon and energy metabolism of the first obligate autotrophic acetogenic bacterium Aceticella autotrophica gen. nov., sp. nov.</title>
        <authorList>
            <person name="Toshchakov S.V."/>
            <person name="Elcheninov A.G."/>
            <person name="Kublanov I.V."/>
            <person name="Frolov E.N."/>
            <person name="Lebedinsky A.V."/>
        </authorList>
    </citation>
    <scope>NUCLEOTIDE SEQUENCE</scope>
    <source>
        <strain evidence="11">3443-3Ac</strain>
    </source>
</reference>
<keyword evidence="5 10" id="KW-0444">Lipid biosynthesis</keyword>